<evidence type="ECO:0000313" key="2">
    <source>
        <dbReference type="EMBL" id="MEY1661093.1"/>
    </source>
</evidence>
<dbReference type="Pfam" id="PF03869">
    <property type="entry name" value="Arc"/>
    <property type="match status" value="1"/>
</dbReference>
<dbReference type="Proteomes" id="UP001562065">
    <property type="component" value="Unassembled WGS sequence"/>
</dbReference>
<dbReference type="Gene3D" id="1.10.1220.10">
    <property type="entry name" value="Met repressor-like"/>
    <property type="match status" value="1"/>
</dbReference>
<dbReference type="GO" id="GO:0003677">
    <property type="term" value="F:DNA binding"/>
    <property type="evidence" value="ECO:0007669"/>
    <property type="project" value="UniProtKB-KW"/>
</dbReference>
<protein>
    <submittedName>
        <fullName evidence="2">Arc family DNA-binding protein</fullName>
    </submittedName>
</protein>
<dbReference type="SUPFAM" id="SSF47598">
    <property type="entry name" value="Ribbon-helix-helix"/>
    <property type="match status" value="1"/>
</dbReference>
<evidence type="ECO:0000259" key="1">
    <source>
        <dbReference type="Pfam" id="PF03869"/>
    </source>
</evidence>
<dbReference type="InterPro" id="IPR005569">
    <property type="entry name" value="Arc_DNA-bd_dom"/>
</dbReference>
<dbReference type="RefSeq" id="WP_369454331.1">
    <property type="nucleotide sequence ID" value="NZ_JBGCUO010000001.1"/>
</dbReference>
<name>A0ABV4AGZ5_9GAMM</name>
<dbReference type="InterPro" id="IPR010985">
    <property type="entry name" value="Ribbon_hlx_hlx"/>
</dbReference>
<sequence length="103" mass="11468">MEHKLTPSERTQAGKFVVRLPPGVRNLIAEVARTNHRSMNAEVVARLEESLGLASSRVAEPPATPYQATERTTAALSHDEALLLECFRRLAPQRQQALLDLLR</sequence>
<dbReference type="EMBL" id="JBGCUO010000001">
    <property type="protein sequence ID" value="MEY1661093.1"/>
    <property type="molecule type" value="Genomic_DNA"/>
</dbReference>
<reference evidence="2 3" key="1">
    <citation type="submission" date="2024-07" db="EMBL/GenBank/DDBJ databases">
        <authorList>
            <person name="Ren Q."/>
        </authorList>
    </citation>
    <scope>NUCLEOTIDE SEQUENCE [LARGE SCALE GENOMIC DNA]</scope>
    <source>
        <strain evidence="2 3">REN37</strain>
    </source>
</reference>
<proteinExistence type="predicted"/>
<keyword evidence="2" id="KW-0238">DNA-binding</keyword>
<dbReference type="InterPro" id="IPR013321">
    <property type="entry name" value="Arc_rbn_hlx_hlx"/>
</dbReference>
<comment type="caution">
    <text evidence="2">The sequence shown here is derived from an EMBL/GenBank/DDBJ whole genome shotgun (WGS) entry which is preliminary data.</text>
</comment>
<keyword evidence="3" id="KW-1185">Reference proteome</keyword>
<evidence type="ECO:0000313" key="3">
    <source>
        <dbReference type="Proteomes" id="UP001562065"/>
    </source>
</evidence>
<accession>A0ABV4AGZ5</accession>
<feature type="domain" description="Arc-like DNA binding" evidence="1">
    <location>
        <begin position="13"/>
        <end position="51"/>
    </location>
</feature>
<gene>
    <name evidence="2" type="ORF">AB5I84_02900</name>
</gene>
<organism evidence="2 3">
    <name type="scientific">Isoalcanivorax beigongshangi</name>
    <dbReference type="NCBI Taxonomy" id="3238810"/>
    <lineage>
        <taxon>Bacteria</taxon>
        <taxon>Pseudomonadati</taxon>
        <taxon>Pseudomonadota</taxon>
        <taxon>Gammaproteobacteria</taxon>
        <taxon>Oceanospirillales</taxon>
        <taxon>Alcanivoracaceae</taxon>
        <taxon>Isoalcanivorax</taxon>
    </lineage>
</organism>